<protein>
    <submittedName>
        <fullName evidence="2">Uncharacterized protein</fullName>
    </submittedName>
</protein>
<organism evidence="2 3">
    <name type="scientific">Synaphobranchus kaupii</name>
    <name type="common">Kaup's arrowtooth eel</name>
    <dbReference type="NCBI Taxonomy" id="118154"/>
    <lineage>
        <taxon>Eukaryota</taxon>
        <taxon>Metazoa</taxon>
        <taxon>Chordata</taxon>
        <taxon>Craniata</taxon>
        <taxon>Vertebrata</taxon>
        <taxon>Euteleostomi</taxon>
        <taxon>Actinopterygii</taxon>
        <taxon>Neopterygii</taxon>
        <taxon>Teleostei</taxon>
        <taxon>Anguilliformes</taxon>
        <taxon>Synaphobranchidae</taxon>
        <taxon>Synaphobranchus</taxon>
    </lineage>
</organism>
<comment type="caution">
    <text evidence="2">The sequence shown here is derived from an EMBL/GenBank/DDBJ whole genome shotgun (WGS) entry which is preliminary data.</text>
</comment>
<gene>
    <name evidence="2" type="ORF">SKAU_G00233990</name>
</gene>
<reference evidence="2" key="1">
    <citation type="journal article" date="2023" name="Science">
        <title>Genome structures resolve the early diversification of teleost fishes.</title>
        <authorList>
            <person name="Parey E."/>
            <person name="Louis A."/>
            <person name="Montfort J."/>
            <person name="Bouchez O."/>
            <person name="Roques C."/>
            <person name="Iampietro C."/>
            <person name="Lluch J."/>
            <person name="Castinel A."/>
            <person name="Donnadieu C."/>
            <person name="Desvignes T."/>
            <person name="Floi Bucao C."/>
            <person name="Jouanno E."/>
            <person name="Wen M."/>
            <person name="Mejri S."/>
            <person name="Dirks R."/>
            <person name="Jansen H."/>
            <person name="Henkel C."/>
            <person name="Chen W.J."/>
            <person name="Zahm M."/>
            <person name="Cabau C."/>
            <person name="Klopp C."/>
            <person name="Thompson A.W."/>
            <person name="Robinson-Rechavi M."/>
            <person name="Braasch I."/>
            <person name="Lecointre G."/>
            <person name="Bobe J."/>
            <person name="Postlethwait J.H."/>
            <person name="Berthelot C."/>
            <person name="Roest Crollius H."/>
            <person name="Guiguen Y."/>
        </authorList>
    </citation>
    <scope>NUCLEOTIDE SEQUENCE</scope>
    <source>
        <strain evidence="2">WJC10195</strain>
    </source>
</reference>
<dbReference type="Proteomes" id="UP001152622">
    <property type="component" value="Chromosome 8"/>
</dbReference>
<feature type="compositionally biased region" description="Basic and acidic residues" evidence="1">
    <location>
        <begin position="28"/>
        <end position="37"/>
    </location>
</feature>
<feature type="compositionally biased region" description="Basic and acidic residues" evidence="1">
    <location>
        <begin position="52"/>
        <end position="63"/>
    </location>
</feature>
<dbReference type="EMBL" id="JAINUF010000008">
    <property type="protein sequence ID" value="KAJ8351923.1"/>
    <property type="molecule type" value="Genomic_DNA"/>
</dbReference>
<keyword evidence="3" id="KW-1185">Reference proteome</keyword>
<proteinExistence type="predicted"/>
<dbReference type="AlphaFoldDB" id="A0A9Q1IRI3"/>
<evidence type="ECO:0000256" key="1">
    <source>
        <dbReference type="SAM" id="MobiDB-lite"/>
    </source>
</evidence>
<name>A0A9Q1IRI3_SYNKA</name>
<evidence type="ECO:0000313" key="3">
    <source>
        <dbReference type="Proteomes" id="UP001152622"/>
    </source>
</evidence>
<sequence length="82" mass="9583">MLRPKLLKHRENTDYRQSRYEAAGEQWEQERPGKEMETDNQWSRGMSGSGSRTERSGRRESHASRTPLIYSPCQPANHLLHS</sequence>
<feature type="region of interest" description="Disordered" evidence="1">
    <location>
        <begin position="1"/>
        <end position="82"/>
    </location>
</feature>
<accession>A0A9Q1IRI3</accession>
<feature type="compositionally biased region" description="Basic and acidic residues" evidence="1">
    <location>
        <begin position="9"/>
        <end position="19"/>
    </location>
</feature>
<evidence type="ECO:0000313" key="2">
    <source>
        <dbReference type="EMBL" id="KAJ8351923.1"/>
    </source>
</evidence>